<evidence type="ECO:0000256" key="6">
    <source>
        <dbReference type="PIRNR" id="PIRNR002854"/>
    </source>
</evidence>
<dbReference type="InterPro" id="IPR004872">
    <property type="entry name" value="Lipoprotein_NlpA"/>
</dbReference>
<keyword evidence="10" id="KW-1185">Reference proteome</keyword>
<keyword evidence="3" id="KW-0472">Membrane</keyword>
<dbReference type="EMBL" id="JALBUR010000053">
    <property type="protein sequence ID" value="MDX8420614.1"/>
    <property type="molecule type" value="Genomic_DNA"/>
</dbReference>
<keyword evidence="4" id="KW-0564">Palmitate</keyword>
<dbReference type="AlphaFoldDB" id="A0AB35U9V8"/>
<protein>
    <recommendedName>
        <fullName evidence="6">Lipoprotein</fullName>
    </recommendedName>
</protein>
<dbReference type="SUPFAM" id="SSF53850">
    <property type="entry name" value="Periplasmic binding protein-like II"/>
    <property type="match status" value="1"/>
</dbReference>
<dbReference type="Gene3D" id="3.40.190.10">
    <property type="entry name" value="Periplasmic binding protein-like II"/>
    <property type="match status" value="2"/>
</dbReference>
<reference evidence="9 10" key="1">
    <citation type="submission" date="2022-03" db="EMBL/GenBank/DDBJ databases">
        <title>Novel taxa within the pig intestine.</title>
        <authorList>
            <person name="Wylensek D."/>
            <person name="Bishof K."/>
            <person name="Afrizal A."/>
            <person name="Clavel T."/>
        </authorList>
    </citation>
    <scope>NUCLEOTIDE SEQUENCE [LARGE SCALE GENOMIC DNA]</scope>
    <source>
        <strain evidence="9 10">CLA-KB-P133</strain>
    </source>
</reference>
<organism evidence="9 10">
    <name type="scientific">Grylomicrobium aquisgranensis</name>
    <dbReference type="NCBI Taxonomy" id="2926318"/>
    <lineage>
        <taxon>Bacteria</taxon>
        <taxon>Bacillati</taxon>
        <taxon>Bacillota</taxon>
        <taxon>Erysipelotrichia</taxon>
        <taxon>Erysipelotrichales</taxon>
        <taxon>Erysipelotrichaceae</taxon>
        <taxon>Grylomicrobium</taxon>
    </lineage>
</organism>
<sequence>MKKNVIRTITAAVLAASLAGCGSASTAASTSSASAASDKVIRVGASATPHAEILNNVVKDVLAEDGWTLEVTEFTDYVTPNTALEEGSLDANYFQTLGYMEGQNEDKGMHLAAAVGVHIEPMGIYSSKITSLDDLQDGAEISLPNDTENTDRGLRVLIQAGLLNDPGTDGNLSETDFNGNSELNPHNYKITPVEAAQVSRTLDDVDIAVVNGNYALEADLPSTYPAIYVEQFDDETTVVRTNFIVVEEDQLDSDKTKALVNAITSDKVKQYIEDTYKGSVIPSFIDAEGNPVTSD</sequence>
<name>A0AB35U9V8_9FIRM</name>
<feature type="signal peptide" evidence="8">
    <location>
        <begin position="1"/>
        <end position="27"/>
    </location>
</feature>
<evidence type="ECO:0000256" key="2">
    <source>
        <dbReference type="ARBA" id="ARBA00022729"/>
    </source>
</evidence>
<dbReference type="PIRSF" id="PIRSF002854">
    <property type="entry name" value="MetQ"/>
    <property type="match status" value="1"/>
</dbReference>
<gene>
    <name evidence="9" type="ORF">MOZ60_11040</name>
</gene>
<evidence type="ECO:0000256" key="1">
    <source>
        <dbReference type="ARBA" id="ARBA00004635"/>
    </source>
</evidence>
<comment type="caution">
    <text evidence="9">The sequence shown here is derived from an EMBL/GenBank/DDBJ whole genome shotgun (WGS) entry which is preliminary data.</text>
</comment>
<dbReference type="Proteomes" id="UP001286174">
    <property type="component" value="Unassembled WGS sequence"/>
</dbReference>
<evidence type="ECO:0000256" key="7">
    <source>
        <dbReference type="PIRSR" id="PIRSR002854-1"/>
    </source>
</evidence>
<comment type="subcellular location">
    <subcellularLocation>
        <location evidence="1">Membrane</location>
        <topology evidence="1">Lipid-anchor</topology>
    </subcellularLocation>
</comment>
<dbReference type="RefSeq" id="WP_370596722.1">
    <property type="nucleotide sequence ID" value="NZ_JALBUR010000053.1"/>
</dbReference>
<evidence type="ECO:0000256" key="8">
    <source>
        <dbReference type="SAM" id="SignalP"/>
    </source>
</evidence>
<dbReference type="PANTHER" id="PTHR30429">
    <property type="entry name" value="D-METHIONINE-BINDING LIPOPROTEIN METQ"/>
    <property type="match status" value="1"/>
</dbReference>
<dbReference type="PANTHER" id="PTHR30429:SF0">
    <property type="entry name" value="METHIONINE-BINDING LIPOPROTEIN METQ"/>
    <property type="match status" value="1"/>
</dbReference>
<evidence type="ECO:0000256" key="5">
    <source>
        <dbReference type="ARBA" id="ARBA00023288"/>
    </source>
</evidence>
<proteinExistence type="inferred from homology"/>
<evidence type="ECO:0000256" key="4">
    <source>
        <dbReference type="ARBA" id="ARBA00023139"/>
    </source>
</evidence>
<evidence type="ECO:0000256" key="3">
    <source>
        <dbReference type="ARBA" id="ARBA00023136"/>
    </source>
</evidence>
<comment type="similarity">
    <text evidence="6">Belongs to the nlpA lipoprotein family.</text>
</comment>
<dbReference type="GO" id="GO:0016020">
    <property type="term" value="C:membrane"/>
    <property type="evidence" value="ECO:0007669"/>
    <property type="project" value="UniProtKB-SubCell"/>
</dbReference>
<accession>A0AB35U9V8</accession>
<keyword evidence="5 6" id="KW-0449">Lipoprotein</keyword>
<evidence type="ECO:0000313" key="10">
    <source>
        <dbReference type="Proteomes" id="UP001286174"/>
    </source>
</evidence>
<keyword evidence="2 8" id="KW-0732">Signal</keyword>
<dbReference type="Pfam" id="PF03180">
    <property type="entry name" value="Lipoprotein_9"/>
    <property type="match status" value="1"/>
</dbReference>
<feature type="lipid moiety-binding region" description="S-diacylglycerol cysteine" evidence="7">
    <location>
        <position position="21"/>
    </location>
</feature>
<feature type="chain" id="PRO_5044186859" description="Lipoprotein" evidence="8">
    <location>
        <begin position="28"/>
        <end position="295"/>
    </location>
</feature>
<dbReference type="PROSITE" id="PS51257">
    <property type="entry name" value="PROKAR_LIPOPROTEIN"/>
    <property type="match status" value="1"/>
</dbReference>
<evidence type="ECO:0000313" key="9">
    <source>
        <dbReference type="EMBL" id="MDX8420614.1"/>
    </source>
</evidence>